<dbReference type="SUPFAM" id="SSF53850">
    <property type="entry name" value="Periplasmic binding protein-like II"/>
    <property type="match status" value="1"/>
</dbReference>
<dbReference type="STRING" id="504805.SAMN05421505_10345"/>
<proteinExistence type="predicted"/>
<keyword evidence="3" id="KW-1185">Reference proteome</keyword>
<gene>
    <name evidence="2" type="ORF">SAMN05421505_10345</name>
</gene>
<organism evidence="2 3">
    <name type="scientific">Sinosporangium album</name>
    <dbReference type="NCBI Taxonomy" id="504805"/>
    <lineage>
        <taxon>Bacteria</taxon>
        <taxon>Bacillati</taxon>
        <taxon>Actinomycetota</taxon>
        <taxon>Actinomycetes</taxon>
        <taxon>Streptosporangiales</taxon>
        <taxon>Streptosporangiaceae</taxon>
        <taxon>Sinosporangium</taxon>
    </lineage>
</organism>
<feature type="region of interest" description="Disordered" evidence="1">
    <location>
        <begin position="87"/>
        <end position="118"/>
    </location>
</feature>
<dbReference type="AlphaFoldDB" id="A0A1G7T056"/>
<accession>A0A1G7T056</accession>
<evidence type="ECO:0000256" key="1">
    <source>
        <dbReference type="SAM" id="MobiDB-lite"/>
    </source>
</evidence>
<protein>
    <submittedName>
        <fullName evidence="2">Uncharacterized protein</fullName>
    </submittedName>
</protein>
<evidence type="ECO:0000313" key="3">
    <source>
        <dbReference type="Proteomes" id="UP000198923"/>
    </source>
</evidence>
<dbReference type="EMBL" id="FNCN01000003">
    <property type="protein sequence ID" value="SDG28697.1"/>
    <property type="molecule type" value="Genomic_DNA"/>
</dbReference>
<name>A0A1G7T056_9ACTN</name>
<feature type="compositionally biased region" description="Basic and acidic residues" evidence="1">
    <location>
        <begin position="105"/>
        <end position="118"/>
    </location>
</feature>
<reference evidence="2 3" key="1">
    <citation type="submission" date="2016-10" db="EMBL/GenBank/DDBJ databases">
        <authorList>
            <person name="de Groot N.N."/>
        </authorList>
    </citation>
    <scope>NUCLEOTIDE SEQUENCE [LARGE SCALE GENOMIC DNA]</scope>
    <source>
        <strain evidence="2 3">CPCC 201354</strain>
    </source>
</reference>
<sequence>MFSPSVLARVVRRLGLFADQGLDIVEQPVASSSAQFRALLDGDLDMALTSPDNVLAYRSAPDNPLGETADLRTDLDAMRTVVQLRRKYTSPPIGGPDPLASALDPLDKLIDPRMTEAA</sequence>
<dbReference type="Gene3D" id="3.40.190.10">
    <property type="entry name" value="Periplasmic binding protein-like II"/>
    <property type="match status" value="1"/>
</dbReference>
<evidence type="ECO:0000313" key="2">
    <source>
        <dbReference type="EMBL" id="SDG28697.1"/>
    </source>
</evidence>
<dbReference type="Proteomes" id="UP000198923">
    <property type="component" value="Unassembled WGS sequence"/>
</dbReference>